<dbReference type="EMBL" id="GBXM01044978">
    <property type="protein sequence ID" value="JAH63599.1"/>
    <property type="molecule type" value="Transcribed_RNA"/>
</dbReference>
<protein>
    <submittedName>
        <fullName evidence="1">Uncharacterized protein</fullName>
    </submittedName>
</protein>
<reference evidence="1" key="1">
    <citation type="submission" date="2014-11" db="EMBL/GenBank/DDBJ databases">
        <authorList>
            <person name="Amaro Gonzalez C."/>
        </authorList>
    </citation>
    <scope>NUCLEOTIDE SEQUENCE</scope>
</reference>
<proteinExistence type="predicted"/>
<organism evidence="1">
    <name type="scientific">Anguilla anguilla</name>
    <name type="common">European freshwater eel</name>
    <name type="synonym">Muraena anguilla</name>
    <dbReference type="NCBI Taxonomy" id="7936"/>
    <lineage>
        <taxon>Eukaryota</taxon>
        <taxon>Metazoa</taxon>
        <taxon>Chordata</taxon>
        <taxon>Craniata</taxon>
        <taxon>Vertebrata</taxon>
        <taxon>Euteleostomi</taxon>
        <taxon>Actinopterygii</taxon>
        <taxon>Neopterygii</taxon>
        <taxon>Teleostei</taxon>
        <taxon>Anguilliformes</taxon>
        <taxon>Anguillidae</taxon>
        <taxon>Anguilla</taxon>
    </lineage>
</organism>
<sequence>METDSSLLTSEMEQLKQEELYHQLLMQTMGEVQHTKTRLPSHPA</sequence>
<name>A0A0E9UCJ0_ANGAN</name>
<reference evidence="1" key="2">
    <citation type="journal article" date="2015" name="Fish Shellfish Immunol.">
        <title>Early steps in the European eel (Anguilla anguilla)-Vibrio vulnificus interaction in the gills: Role of the RtxA13 toxin.</title>
        <authorList>
            <person name="Callol A."/>
            <person name="Pajuelo D."/>
            <person name="Ebbesson L."/>
            <person name="Teles M."/>
            <person name="MacKenzie S."/>
            <person name="Amaro C."/>
        </authorList>
    </citation>
    <scope>NUCLEOTIDE SEQUENCE</scope>
</reference>
<accession>A0A0E9UCJ0</accession>
<dbReference type="AlphaFoldDB" id="A0A0E9UCJ0"/>
<evidence type="ECO:0000313" key="1">
    <source>
        <dbReference type="EMBL" id="JAH63599.1"/>
    </source>
</evidence>